<evidence type="ECO:0000313" key="3">
    <source>
        <dbReference type="Proteomes" id="UP000009881"/>
    </source>
</evidence>
<dbReference type="RefSeq" id="WP_009540706.1">
    <property type="nucleotide sequence ID" value="NZ_ANHY01000010.1"/>
</dbReference>
<dbReference type="AlphaFoldDB" id="K9GVE5"/>
<keyword evidence="1" id="KW-0732">Signal</keyword>
<accession>K9GVE5</accession>
<evidence type="ECO:0000313" key="2">
    <source>
        <dbReference type="EMBL" id="EKV29965.1"/>
    </source>
</evidence>
<organism evidence="2 3">
    <name type="scientific">Caenispirillum salinarum AK4</name>
    <dbReference type="NCBI Taxonomy" id="1238182"/>
    <lineage>
        <taxon>Bacteria</taxon>
        <taxon>Pseudomonadati</taxon>
        <taxon>Pseudomonadota</taxon>
        <taxon>Alphaproteobacteria</taxon>
        <taxon>Rhodospirillales</taxon>
        <taxon>Novispirillaceae</taxon>
        <taxon>Caenispirillum</taxon>
    </lineage>
</organism>
<feature type="chain" id="PRO_5003929490" evidence="1">
    <location>
        <begin position="24"/>
        <end position="179"/>
    </location>
</feature>
<reference evidence="2 3" key="1">
    <citation type="journal article" date="2013" name="Genome Announc.">
        <title>Draft Genome Sequence of an Alphaproteobacterium, Caenispirillum salinarum AK4(T), Isolated from a Solar Saltern.</title>
        <authorList>
            <person name="Khatri I."/>
            <person name="Singh A."/>
            <person name="Korpole S."/>
            <person name="Pinnaka A.K."/>
            <person name="Subramanian S."/>
        </authorList>
    </citation>
    <scope>NUCLEOTIDE SEQUENCE [LARGE SCALE GENOMIC DNA]</scope>
    <source>
        <strain evidence="2 3">AK4</strain>
    </source>
</reference>
<dbReference type="EMBL" id="ANHY01000010">
    <property type="protein sequence ID" value="EKV29965.1"/>
    <property type="molecule type" value="Genomic_DNA"/>
</dbReference>
<comment type="caution">
    <text evidence="2">The sequence shown here is derived from an EMBL/GenBank/DDBJ whole genome shotgun (WGS) entry which is preliminary data.</text>
</comment>
<dbReference type="Proteomes" id="UP000009881">
    <property type="component" value="Unassembled WGS sequence"/>
</dbReference>
<evidence type="ECO:0000256" key="1">
    <source>
        <dbReference type="SAM" id="SignalP"/>
    </source>
</evidence>
<sequence>MKGYRRIAMVLLAAGSLSMAAGAGSGAALAQAAEAPSAALTLGGLTLENGGGPLNLAEDAPSLSLGLAPSQDTLPLSARPRALAGSGTEIADNAGSLGTRLTIGQPLGLDFLGGSVDWQAAATLEQAPQGGDAYGLSLSLGSMAESPAAPPSDLRIGLTYGREPELDEHGVVLDFSYSF</sequence>
<keyword evidence="3" id="KW-1185">Reference proteome</keyword>
<protein>
    <submittedName>
        <fullName evidence="2">Uncharacterized protein</fullName>
    </submittedName>
</protein>
<proteinExistence type="predicted"/>
<feature type="signal peptide" evidence="1">
    <location>
        <begin position="1"/>
        <end position="23"/>
    </location>
</feature>
<dbReference type="STRING" id="1238182.C882_0046"/>
<gene>
    <name evidence="2" type="ORF">C882_0046</name>
</gene>
<name>K9GVE5_9PROT</name>
<dbReference type="OrthoDB" id="9943583at2"/>